<dbReference type="Proteomes" id="UP001055658">
    <property type="component" value="Chromosome"/>
</dbReference>
<sequence>MTEPRTFIAGDSISWSRTLHDYLPEDGWTLILPRFNGHQSQTGEVSYAEIQQT</sequence>
<evidence type="ECO:0000313" key="2">
    <source>
        <dbReference type="Proteomes" id="UP001055658"/>
    </source>
</evidence>
<accession>A0ABY4V696</accession>
<name>A0ABY4V696_9GAMM</name>
<protein>
    <recommendedName>
        <fullName evidence="3">Alpha/beta hydrolase</fullName>
    </recommendedName>
</protein>
<organism evidence="1 2">
    <name type="scientific">Microbulbifer variabilis</name>
    <dbReference type="NCBI Taxonomy" id="266805"/>
    <lineage>
        <taxon>Bacteria</taxon>
        <taxon>Pseudomonadati</taxon>
        <taxon>Pseudomonadota</taxon>
        <taxon>Gammaproteobacteria</taxon>
        <taxon>Cellvibrionales</taxon>
        <taxon>Microbulbiferaceae</taxon>
        <taxon>Microbulbifer</taxon>
    </lineage>
</organism>
<evidence type="ECO:0008006" key="3">
    <source>
        <dbReference type="Google" id="ProtNLM"/>
    </source>
</evidence>
<keyword evidence="2" id="KW-1185">Reference proteome</keyword>
<gene>
    <name evidence="1" type="ORF">MJO52_11960</name>
</gene>
<dbReference type="RefSeq" id="WP_252081892.1">
    <property type="nucleotide sequence ID" value="NZ_CP092418.1"/>
</dbReference>
<reference evidence="1" key="1">
    <citation type="submission" date="2022-02" db="EMBL/GenBank/DDBJ databases">
        <title>Coral-associated bacteria.</title>
        <authorList>
            <person name="Tang K."/>
            <person name="Wang X."/>
        </authorList>
    </citation>
    <scope>NUCLEOTIDE SEQUENCE</scope>
    <source>
        <strain evidence="1">SCSIO 43006</strain>
    </source>
</reference>
<evidence type="ECO:0000313" key="1">
    <source>
        <dbReference type="EMBL" id="USD19798.1"/>
    </source>
</evidence>
<dbReference type="EMBL" id="CP092418">
    <property type="protein sequence ID" value="USD19798.1"/>
    <property type="molecule type" value="Genomic_DNA"/>
</dbReference>
<proteinExistence type="predicted"/>